<name>A0AAN6LRQ1_9PLEO</name>
<keyword evidence="3" id="KW-1185">Reference proteome</keyword>
<feature type="region of interest" description="Disordered" evidence="1">
    <location>
        <begin position="139"/>
        <end position="221"/>
    </location>
</feature>
<accession>A0AAN6LRQ1</accession>
<gene>
    <name evidence="2" type="ORF">GRF29_185g1381235</name>
</gene>
<evidence type="ECO:0000256" key="1">
    <source>
        <dbReference type="SAM" id="MobiDB-lite"/>
    </source>
</evidence>
<feature type="compositionally biased region" description="Acidic residues" evidence="1">
    <location>
        <begin position="151"/>
        <end position="214"/>
    </location>
</feature>
<comment type="caution">
    <text evidence="2">The sequence shown here is derived from an EMBL/GenBank/DDBJ whole genome shotgun (WGS) entry which is preliminary data.</text>
</comment>
<reference evidence="2 3" key="1">
    <citation type="submission" date="2021-02" db="EMBL/GenBank/DDBJ databases">
        <title>Genome assembly of Pseudopithomyces chartarum.</title>
        <authorList>
            <person name="Jauregui R."/>
            <person name="Singh J."/>
            <person name="Voisey C."/>
        </authorList>
    </citation>
    <scope>NUCLEOTIDE SEQUENCE [LARGE SCALE GENOMIC DNA]</scope>
    <source>
        <strain evidence="2 3">AGR01</strain>
    </source>
</reference>
<organism evidence="2 3">
    <name type="scientific">Pseudopithomyces chartarum</name>
    <dbReference type="NCBI Taxonomy" id="1892770"/>
    <lineage>
        <taxon>Eukaryota</taxon>
        <taxon>Fungi</taxon>
        <taxon>Dikarya</taxon>
        <taxon>Ascomycota</taxon>
        <taxon>Pezizomycotina</taxon>
        <taxon>Dothideomycetes</taxon>
        <taxon>Pleosporomycetidae</taxon>
        <taxon>Pleosporales</taxon>
        <taxon>Massarineae</taxon>
        <taxon>Didymosphaeriaceae</taxon>
        <taxon>Pseudopithomyces</taxon>
    </lineage>
</organism>
<sequence length="221" mass="24025">MLGLLCFNYKSERNPQLTEETEDGLVSAALELAKEYELPDVALAEDDEAIGELLCNVLEDELIDVPLSSVLDVTTDEDALGIELELGTVVLELDQGTLELEDVPVELQEAMLELVDSTPAVVDVADAPAEELSCKLFEDVPEDHKPPPATIEDDVDAPATEDDVDDTAAEDEADVLHIEEDEDTPATDDDEEEATGEDDPATEDVEERTTDEEVVSGFYTD</sequence>
<dbReference type="EMBL" id="WVTA01000016">
    <property type="protein sequence ID" value="KAK3201555.1"/>
    <property type="molecule type" value="Genomic_DNA"/>
</dbReference>
<evidence type="ECO:0000313" key="2">
    <source>
        <dbReference type="EMBL" id="KAK3201555.1"/>
    </source>
</evidence>
<dbReference type="AlphaFoldDB" id="A0AAN6LRQ1"/>
<evidence type="ECO:0000313" key="3">
    <source>
        <dbReference type="Proteomes" id="UP001280581"/>
    </source>
</evidence>
<dbReference type="Proteomes" id="UP001280581">
    <property type="component" value="Unassembled WGS sequence"/>
</dbReference>
<protein>
    <submittedName>
        <fullName evidence="2">Uncharacterized protein</fullName>
    </submittedName>
</protein>
<proteinExistence type="predicted"/>